<dbReference type="InterPro" id="IPR004610">
    <property type="entry name" value="RecJ"/>
</dbReference>
<dbReference type="GO" id="GO:0003676">
    <property type="term" value="F:nucleic acid binding"/>
    <property type="evidence" value="ECO:0007669"/>
    <property type="project" value="InterPro"/>
</dbReference>
<evidence type="ECO:0000256" key="2">
    <source>
        <dbReference type="ARBA" id="ARBA00019841"/>
    </source>
</evidence>
<dbReference type="GO" id="GO:0006310">
    <property type="term" value="P:DNA recombination"/>
    <property type="evidence" value="ECO:0007669"/>
    <property type="project" value="InterPro"/>
</dbReference>
<evidence type="ECO:0000256" key="1">
    <source>
        <dbReference type="ARBA" id="ARBA00005915"/>
    </source>
</evidence>
<evidence type="ECO:0000259" key="8">
    <source>
        <dbReference type="Pfam" id="PF17768"/>
    </source>
</evidence>
<dbReference type="RefSeq" id="WP_125119784.1">
    <property type="nucleotide sequence ID" value="NZ_AP019309.1"/>
</dbReference>
<reference evidence="9 10" key="1">
    <citation type="submission" date="2018-11" db="EMBL/GenBank/DDBJ databases">
        <title>Novel Erysipelotrichaceae bacterium isolated from small intestine of a swine.</title>
        <authorList>
            <person name="Kim J.S."/>
            <person name="Choe H."/>
            <person name="Lee Y.R."/>
            <person name="Kim K.M."/>
            <person name="Park D.S."/>
        </authorList>
    </citation>
    <scope>NUCLEOTIDE SEQUENCE [LARGE SCALE GENOMIC DNA]</scope>
    <source>
        <strain evidence="9 10">SG0102</strain>
    </source>
</reference>
<keyword evidence="4" id="KW-0378">Hydrolase</keyword>
<dbReference type="EMBL" id="AP019309">
    <property type="protein sequence ID" value="BBH27013.1"/>
    <property type="molecule type" value="Genomic_DNA"/>
</dbReference>
<keyword evidence="10" id="KW-1185">Reference proteome</keyword>
<dbReference type="PANTHER" id="PTHR30255">
    <property type="entry name" value="SINGLE-STRANDED-DNA-SPECIFIC EXONUCLEASE RECJ"/>
    <property type="match status" value="1"/>
</dbReference>
<dbReference type="SUPFAM" id="SSF64182">
    <property type="entry name" value="DHH phosphoesterases"/>
    <property type="match status" value="1"/>
</dbReference>
<dbReference type="Gene3D" id="3.90.1640.30">
    <property type="match status" value="1"/>
</dbReference>
<feature type="domain" description="RecJ OB" evidence="8">
    <location>
        <begin position="436"/>
        <end position="536"/>
    </location>
</feature>
<evidence type="ECO:0000256" key="4">
    <source>
        <dbReference type="ARBA" id="ARBA00022801"/>
    </source>
</evidence>
<dbReference type="InterPro" id="IPR041122">
    <property type="entry name" value="RecJ_OB"/>
</dbReference>
<accession>A0A3G9JPT7</accession>
<dbReference type="GO" id="GO:0008409">
    <property type="term" value="F:5'-3' exonuclease activity"/>
    <property type="evidence" value="ECO:0007669"/>
    <property type="project" value="InterPro"/>
</dbReference>
<dbReference type="Gene3D" id="3.10.310.30">
    <property type="match status" value="1"/>
</dbReference>
<dbReference type="Pfam" id="PF02272">
    <property type="entry name" value="DHHA1"/>
    <property type="match status" value="1"/>
</dbReference>
<dbReference type="InParanoid" id="A0A3G9JPT7"/>
<dbReference type="GO" id="GO:0006281">
    <property type="term" value="P:DNA repair"/>
    <property type="evidence" value="ECO:0007669"/>
    <property type="project" value="InterPro"/>
</dbReference>
<dbReference type="InterPro" id="IPR001667">
    <property type="entry name" value="DDH_dom"/>
</dbReference>
<evidence type="ECO:0000256" key="3">
    <source>
        <dbReference type="ARBA" id="ARBA00022722"/>
    </source>
</evidence>
<sequence>MKYKIDQLSKTSQIIKDYHVNPLLAKVIEEKGLSLEAYQQMINPRLIYHDFSLFTEGEMALDRIWEAIEKKEKIVIYGDYDCDGILATSILVQAFHELNIHVGFHIPNRFEDGYGLNVHRVEQMAEKGYNLIITVDNGIKAFEAVEKANELGVDVIITDHHTFEGDDYPDACAIVHPKLGDSYPMKEICGGFIAYKLAAALLGHHDPYLYSLAAITTISDMMPLRDENRSVVKRSLAFMAEKHYPQLDLLLGNQRYSTTSIGFTIAPKINAFGRLPEIVNPNNLVKFFQKDCPMRFMEAVSENAKKINTKRQSLTNAQYEEAMQEEHEHCLYYASENVHEGIIGLIAGKYTRTYEQPALVMHYDEESQTYKGSARGVNGFNIYEFFDAHKDLLIQFGGHAMAGGFSVAQSHFEDLHQALLKDIDGRDFNAEKVVIPVSFEELTIDNVSSLEALEPYGQTNEQPLFILKDVTFDGLRQLSEGKHLRFDKTLEAGRFAALYFGKGDRYEDYLNQELTMVGTLSINEYHGFKSVNMIIEEIVNDDDLEFA</sequence>
<dbReference type="Pfam" id="PF17768">
    <property type="entry name" value="RecJ_OB"/>
    <property type="match status" value="1"/>
</dbReference>
<dbReference type="AlphaFoldDB" id="A0A3G9JPT7"/>
<evidence type="ECO:0000313" key="10">
    <source>
        <dbReference type="Proteomes" id="UP000268059"/>
    </source>
</evidence>
<dbReference type="OrthoDB" id="9809852at2"/>
<dbReference type="FunCoup" id="A0A3G9JPT7">
    <property type="interactions" value="353"/>
</dbReference>
<organism evidence="9 10">
    <name type="scientific">Intestinibaculum porci</name>
    <dbReference type="NCBI Taxonomy" id="2487118"/>
    <lineage>
        <taxon>Bacteria</taxon>
        <taxon>Bacillati</taxon>
        <taxon>Bacillota</taxon>
        <taxon>Erysipelotrichia</taxon>
        <taxon>Erysipelotrichales</taxon>
        <taxon>Erysipelotrichaceae</taxon>
        <taxon>Intestinibaculum</taxon>
    </lineage>
</organism>
<dbReference type="PANTHER" id="PTHR30255:SF2">
    <property type="entry name" value="SINGLE-STRANDED-DNA-SPECIFIC EXONUCLEASE RECJ"/>
    <property type="match status" value="1"/>
</dbReference>
<feature type="domain" description="DDH" evidence="6">
    <location>
        <begin position="73"/>
        <end position="199"/>
    </location>
</feature>
<proteinExistence type="inferred from homology"/>
<dbReference type="NCBIfam" id="TIGR00644">
    <property type="entry name" value="recJ"/>
    <property type="match status" value="1"/>
</dbReference>
<dbReference type="Proteomes" id="UP000268059">
    <property type="component" value="Chromosome"/>
</dbReference>
<dbReference type="InterPro" id="IPR003156">
    <property type="entry name" value="DHHA1_dom"/>
</dbReference>
<evidence type="ECO:0000313" key="9">
    <source>
        <dbReference type="EMBL" id="BBH27013.1"/>
    </source>
</evidence>
<evidence type="ECO:0000259" key="7">
    <source>
        <dbReference type="Pfam" id="PF02272"/>
    </source>
</evidence>
<evidence type="ECO:0000256" key="5">
    <source>
        <dbReference type="ARBA" id="ARBA00022839"/>
    </source>
</evidence>
<keyword evidence="3" id="KW-0540">Nuclease</keyword>
<dbReference type="Pfam" id="PF01368">
    <property type="entry name" value="DHH"/>
    <property type="match status" value="1"/>
</dbReference>
<evidence type="ECO:0000259" key="6">
    <source>
        <dbReference type="Pfam" id="PF01368"/>
    </source>
</evidence>
<gene>
    <name evidence="9" type="ORF">SG0102_19470</name>
</gene>
<dbReference type="InterPro" id="IPR038763">
    <property type="entry name" value="DHH_sf"/>
</dbReference>
<dbReference type="KEGG" id="ebm:SG0102_19470"/>
<keyword evidence="5" id="KW-0269">Exonuclease</keyword>
<name>A0A3G9JPT7_9FIRM</name>
<protein>
    <recommendedName>
        <fullName evidence="2">Single-stranded-DNA-specific exonuclease RecJ</fullName>
    </recommendedName>
</protein>
<feature type="domain" description="DHHA1" evidence="7">
    <location>
        <begin position="331"/>
        <end position="419"/>
    </location>
</feature>
<dbReference type="InterPro" id="IPR051673">
    <property type="entry name" value="SSDNA_exonuclease_RecJ"/>
</dbReference>
<comment type="similarity">
    <text evidence="1">Belongs to the RecJ family.</text>
</comment>